<protein>
    <submittedName>
        <fullName evidence="2">Uncharacterized protein</fullName>
    </submittedName>
</protein>
<evidence type="ECO:0000313" key="2">
    <source>
        <dbReference type="EMBL" id="MBJ6800152.1"/>
    </source>
</evidence>
<feature type="region of interest" description="Disordered" evidence="1">
    <location>
        <begin position="1"/>
        <end position="102"/>
    </location>
</feature>
<comment type="caution">
    <text evidence="2">The sequence shown here is derived from an EMBL/GenBank/DDBJ whole genome shotgun (WGS) entry which is preliminary data.</text>
</comment>
<feature type="compositionally biased region" description="Polar residues" evidence="1">
    <location>
        <begin position="31"/>
        <end position="49"/>
    </location>
</feature>
<dbReference type="RefSeq" id="WP_199394664.1">
    <property type="nucleotide sequence ID" value="NZ_JAEMHK010000005.1"/>
</dbReference>
<organism evidence="2 3">
    <name type="scientific">Geomonas propionica</name>
    <dbReference type="NCBI Taxonomy" id="2798582"/>
    <lineage>
        <taxon>Bacteria</taxon>
        <taxon>Pseudomonadati</taxon>
        <taxon>Thermodesulfobacteriota</taxon>
        <taxon>Desulfuromonadia</taxon>
        <taxon>Geobacterales</taxon>
        <taxon>Geobacteraceae</taxon>
        <taxon>Geomonas</taxon>
    </lineage>
</organism>
<dbReference type="EMBL" id="JAEMHK010000005">
    <property type="protein sequence ID" value="MBJ6800152.1"/>
    <property type="molecule type" value="Genomic_DNA"/>
</dbReference>
<reference evidence="2 3" key="1">
    <citation type="submission" date="2020-12" db="EMBL/GenBank/DDBJ databases">
        <title>Geomonas sp. Red259, isolated from paddy soil.</title>
        <authorList>
            <person name="Xu Z."/>
            <person name="Zhang Z."/>
            <person name="Masuda Y."/>
            <person name="Itoh H."/>
            <person name="Senoo K."/>
        </authorList>
    </citation>
    <scope>NUCLEOTIDE SEQUENCE [LARGE SCALE GENOMIC DNA]</scope>
    <source>
        <strain evidence="2 3">Red259</strain>
    </source>
</reference>
<name>A0ABS0YRM4_9BACT</name>
<sequence length="102" mass="11125">MKRHGHQQIRHVNPAAELDRQHHGSIGGQHLAQQLVSTSHEGKPSNLQPVINEDFTPGRDPAEGPDVALTAPLHERWAQHTAERDPTEGSALTATPSGKVKR</sequence>
<dbReference type="Proteomes" id="UP000641025">
    <property type="component" value="Unassembled WGS sequence"/>
</dbReference>
<proteinExistence type="predicted"/>
<evidence type="ECO:0000256" key="1">
    <source>
        <dbReference type="SAM" id="MobiDB-lite"/>
    </source>
</evidence>
<gene>
    <name evidence="2" type="ORF">JFN90_08365</name>
</gene>
<evidence type="ECO:0000313" key="3">
    <source>
        <dbReference type="Proteomes" id="UP000641025"/>
    </source>
</evidence>
<feature type="compositionally biased region" description="Basic and acidic residues" evidence="1">
    <location>
        <begin position="73"/>
        <end position="87"/>
    </location>
</feature>
<accession>A0ABS0YRM4</accession>
<keyword evidence="3" id="KW-1185">Reference proteome</keyword>